<dbReference type="STRING" id="1121001.SAMN02745857_01336"/>
<dbReference type="Proteomes" id="UP000192761">
    <property type="component" value="Unassembled WGS sequence"/>
</dbReference>
<accession>A0A1W1XEU1</accession>
<keyword evidence="3" id="KW-1185">Reference proteome</keyword>
<dbReference type="InterPro" id="IPR025669">
    <property type="entry name" value="AAA_dom"/>
</dbReference>
<dbReference type="Pfam" id="PF13614">
    <property type="entry name" value="AAA_31"/>
    <property type="match status" value="1"/>
</dbReference>
<dbReference type="PANTHER" id="PTHR13696">
    <property type="entry name" value="P-LOOP CONTAINING NUCLEOSIDE TRIPHOSPHATE HYDROLASE"/>
    <property type="match status" value="1"/>
</dbReference>
<dbReference type="AlphaFoldDB" id="A0A1W1XEU1"/>
<sequence>MTVIAVFNQKGGVGKTTVTANLAAAMAQNGHAPFVIDLDPQAHLSHYWGFSQQVQKPRHSVHEFFRGVLPLSELAVALDNGIHFVPSHLELSKVDAQITRHRDHIWRLKLGLTAEMLAGSTPILIDCGPMLGVLSFAALLAADLILVPVAPETLALNGAAMTERTLLGLEKLDERKQRRYLLNRHTPGSVASEAVLKQMQRHFYNEVLKTRIRYSESFEAAVIGQSNVFDIEPNGSAAQDFGFLLDELVENELVKLHG</sequence>
<organism evidence="2 3">
    <name type="scientific">Andreprevotia lacus DSM 23236</name>
    <dbReference type="NCBI Taxonomy" id="1121001"/>
    <lineage>
        <taxon>Bacteria</taxon>
        <taxon>Pseudomonadati</taxon>
        <taxon>Pseudomonadota</taxon>
        <taxon>Betaproteobacteria</taxon>
        <taxon>Neisseriales</taxon>
        <taxon>Chitinibacteraceae</taxon>
        <taxon>Andreprevotia</taxon>
    </lineage>
</organism>
<evidence type="ECO:0000313" key="3">
    <source>
        <dbReference type="Proteomes" id="UP000192761"/>
    </source>
</evidence>
<evidence type="ECO:0000259" key="1">
    <source>
        <dbReference type="Pfam" id="PF13614"/>
    </source>
</evidence>
<dbReference type="EMBL" id="FWXD01000006">
    <property type="protein sequence ID" value="SMC22138.1"/>
    <property type="molecule type" value="Genomic_DNA"/>
</dbReference>
<gene>
    <name evidence="2" type="ORF">SAMN02745857_01336</name>
</gene>
<feature type="domain" description="AAA" evidence="1">
    <location>
        <begin position="1"/>
        <end position="162"/>
    </location>
</feature>
<proteinExistence type="predicted"/>
<dbReference type="RefSeq" id="WP_176216818.1">
    <property type="nucleotide sequence ID" value="NZ_FWXD01000006.1"/>
</dbReference>
<reference evidence="2 3" key="1">
    <citation type="submission" date="2017-04" db="EMBL/GenBank/DDBJ databases">
        <authorList>
            <person name="Afonso C.L."/>
            <person name="Miller P.J."/>
            <person name="Scott M.A."/>
            <person name="Spackman E."/>
            <person name="Goraichik I."/>
            <person name="Dimitrov K.M."/>
            <person name="Suarez D.L."/>
            <person name="Swayne D.E."/>
        </authorList>
    </citation>
    <scope>NUCLEOTIDE SEQUENCE [LARGE SCALE GENOMIC DNA]</scope>
    <source>
        <strain evidence="2 3">DSM 23236</strain>
    </source>
</reference>
<name>A0A1W1XEU1_9NEIS</name>
<protein>
    <submittedName>
        <fullName evidence="2">Chromosome partitioning protein</fullName>
    </submittedName>
</protein>
<dbReference type="Gene3D" id="3.40.50.300">
    <property type="entry name" value="P-loop containing nucleotide triphosphate hydrolases"/>
    <property type="match status" value="1"/>
</dbReference>
<dbReference type="CDD" id="cd02042">
    <property type="entry name" value="ParAB_family"/>
    <property type="match status" value="1"/>
</dbReference>
<dbReference type="InterPro" id="IPR027417">
    <property type="entry name" value="P-loop_NTPase"/>
</dbReference>
<dbReference type="PANTHER" id="PTHR13696:SF99">
    <property type="entry name" value="COBYRINIC ACID AC-DIAMIDE SYNTHASE"/>
    <property type="match status" value="1"/>
</dbReference>
<dbReference type="InterPro" id="IPR050678">
    <property type="entry name" value="DNA_Partitioning_ATPase"/>
</dbReference>
<dbReference type="PIRSF" id="PIRSF009320">
    <property type="entry name" value="Nuc_binding_HP_1000"/>
    <property type="match status" value="1"/>
</dbReference>
<dbReference type="SUPFAM" id="SSF52540">
    <property type="entry name" value="P-loop containing nucleoside triphosphate hydrolases"/>
    <property type="match status" value="1"/>
</dbReference>
<evidence type="ECO:0000313" key="2">
    <source>
        <dbReference type="EMBL" id="SMC22138.1"/>
    </source>
</evidence>